<dbReference type="STRING" id="1202772.A0A1V9YWT0"/>
<evidence type="ECO:0000313" key="3">
    <source>
        <dbReference type="Proteomes" id="UP000243579"/>
    </source>
</evidence>
<organism evidence="2 3">
    <name type="scientific">Achlya hypogyna</name>
    <name type="common">Oomycete</name>
    <name type="synonym">Protoachlya hypogyna</name>
    <dbReference type="NCBI Taxonomy" id="1202772"/>
    <lineage>
        <taxon>Eukaryota</taxon>
        <taxon>Sar</taxon>
        <taxon>Stramenopiles</taxon>
        <taxon>Oomycota</taxon>
        <taxon>Saprolegniomycetes</taxon>
        <taxon>Saprolegniales</taxon>
        <taxon>Achlyaceae</taxon>
        <taxon>Achlya</taxon>
    </lineage>
</organism>
<evidence type="ECO:0000313" key="2">
    <source>
        <dbReference type="EMBL" id="OQR90083.1"/>
    </source>
</evidence>
<dbReference type="OrthoDB" id="329272at2759"/>
<dbReference type="AlphaFoldDB" id="A0A1V9YWT0"/>
<dbReference type="Proteomes" id="UP000243579">
    <property type="component" value="Unassembled WGS sequence"/>
</dbReference>
<dbReference type="Gene3D" id="3.40.630.30">
    <property type="match status" value="1"/>
</dbReference>
<dbReference type="SUPFAM" id="SSF55729">
    <property type="entry name" value="Acyl-CoA N-acyltransferases (Nat)"/>
    <property type="match status" value="1"/>
</dbReference>
<dbReference type="InterPro" id="IPR016181">
    <property type="entry name" value="Acyl_CoA_acyltransferase"/>
</dbReference>
<dbReference type="GO" id="GO:0016747">
    <property type="term" value="F:acyltransferase activity, transferring groups other than amino-acyl groups"/>
    <property type="evidence" value="ECO:0007669"/>
    <property type="project" value="InterPro"/>
</dbReference>
<dbReference type="InterPro" id="IPR000182">
    <property type="entry name" value="GNAT_dom"/>
</dbReference>
<dbReference type="CDD" id="cd04301">
    <property type="entry name" value="NAT_SF"/>
    <property type="match status" value="1"/>
</dbReference>
<feature type="domain" description="N-acetyltransferase" evidence="1">
    <location>
        <begin position="7"/>
        <end position="154"/>
    </location>
</feature>
<protein>
    <recommendedName>
        <fullName evidence="1">N-acetyltransferase domain-containing protein</fullName>
    </recommendedName>
</protein>
<comment type="caution">
    <text evidence="2">The sequence shown here is derived from an EMBL/GenBank/DDBJ whole genome shotgun (WGS) entry which is preliminary data.</text>
</comment>
<evidence type="ECO:0000259" key="1">
    <source>
        <dbReference type="PROSITE" id="PS51186"/>
    </source>
</evidence>
<reference evidence="2 3" key="1">
    <citation type="journal article" date="2014" name="Genome Biol. Evol.">
        <title>The secreted proteins of Achlya hypogyna and Thraustotheca clavata identify the ancestral oomycete secretome and reveal gene acquisitions by horizontal gene transfer.</title>
        <authorList>
            <person name="Misner I."/>
            <person name="Blouin N."/>
            <person name="Leonard G."/>
            <person name="Richards T.A."/>
            <person name="Lane C.E."/>
        </authorList>
    </citation>
    <scope>NUCLEOTIDE SEQUENCE [LARGE SCALE GENOMIC DNA]</scope>
    <source>
        <strain evidence="2 3">ATCC 48635</strain>
    </source>
</reference>
<dbReference type="PROSITE" id="PS51186">
    <property type="entry name" value="GNAT"/>
    <property type="match status" value="1"/>
</dbReference>
<sequence>MPTWVCKPLEELSATMLYDILHVRCAVFVVEQTCAYLDADNVDKEPSCYHLAAVADDGSIMAYARLLGPGTKGAKQVRPMIGRVVTTPKHRGGGLGKQLMTKAIEECTRLWPGQPIEISAQVYLTSFYEALGFEAASEAYDDDGILHLDMIRPA</sequence>
<dbReference type="EMBL" id="JNBR01000672">
    <property type="protein sequence ID" value="OQR90083.1"/>
    <property type="molecule type" value="Genomic_DNA"/>
</dbReference>
<dbReference type="Pfam" id="PF13673">
    <property type="entry name" value="Acetyltransf_10"/>
    <property type="match status" value="1"/>
</dbReference>
<gene>
    <name evidence="2" type="ORF">ACHHYP_05815</name>
</gene>
<name>A0A1V9YWT0_ACHHY</name>
<keyword evidence="3" id="KW-1185">Reference proteome</keyword>
<proteinExistence type="predicted"/>
<accession>A0A1V9YWT0</accession>